<evidence type="ECO:0000313" key="3">
    <source>
        <dbReference type="Proteomes" id="UP001302812"/>
    </source>
</evidence>
<sequence length="287" mass="31043">MRIRAVRPPLEQVSSMGLRAARTTIELVSRTQMHTIVVILIPVVSLVLSVLALVAGGSPGLMEDYHIFLNTSMLGRNHDVAGKLQPWYSLHAMSVCEGTFTPSTTTQGAGFNVTSYTQLLKSSLFNISALLDHQLDVGPVRLNLAKSGFAKDLLDELDKVRGQFQALAGLYISAVAFSGLSLLLCIGRLLRPTIGISSANVAVALLAAFMLFVGNIIVAVSGKAVDKINNVGQHVGLSVSIRRKFVPITWTAFVMIAVMAAYWAYQFRQEMKGKRVVSRARQSGADL</sequence>
<keyword evidence="1" id="KW-1133">Transmembrane helix</keyword>
<reference evidence="2" key="2">
    <citation type="submission" date="2023-05" db="EMBL/GenBank/DDBJ databases">
        <authorList>
            <consortium name="Lawrence Berkeley National Laboratory"/>
            <person name="Steindorff A."/>
            <person name="Hensen N."/>
            <person name="Bonometti L."/>
            <person name="Westerberg I."/>
            <person name="Brannstrom I.O."/>
            <person name="Guillou S."/>
            <person name="Cros-Aarteil S."/>
            <person name="Calhoun S."/>
            <person name="Haridas S."/>
            <person name="Kuo A."/>
            <person name="Mondo S."/>
            <person name="Pangilinan J."/>
            <person name="Riley R."/>
            <person name="Labutti K."/>
            <person name="Andreopoulos B."/>
            <person name="Lipzen A."/>
            <person name="Chen C."/>
            <person name="Yanf M."/>
            <person name="Daum C."/>
            <person name="Ng V."/>
            <person name="Clum A."/>
            <person name="Ohm R."/>
            <person name="Martin F."/>
            <person name="Silar P."/>
            <person name="Natvig D."/>
            <person name="Lalanne C."/>
            <person name="Gautier V."/>
            <person name="Ament-Velasquez S.L."/>
            <person name="Kruys A."/>
            <person name="Hutchinson M.I."/>
            <person name="Powell A.J."/>
            <person name="Barry K."/>
            <person name="Miller A.N."/>
            <person name="Grigoriev I.V."/>
            <person name="Debuchy R."/>
            <person name="Gladieux P."/>
            <person name="Thoren M.H."/>
            <person name="Johannesson H."/>
        </authorList>
    </citation>
    <scope>NUCLEOTIDE SEQUENCE</scope>
    <source>
        <strain evidence="2">CBS 508.74</strain>
    </source>
</reference>
<dbReference type="Proteomes" id="UP001302812">
    <property type="component" value="Unassembled WGS sequence"/>
</dbReference>
<evidence type="ECO:0000313" key="2">
    <source>
        <dbReference type="EMBL" id="KAK4107013.1"/>
    </source>
</evidence>
<dbReference type="AlphaFoldDB" id="A0AAN6QB93"/>
<proteinExistence type="predicted"/>
<comment type="caution">
    <text evidence="2">The sequence shown here is derived from an EMBL/GenBank/DDBJ whole genome shotgun (WGS) entry which is preliminary data.</text>
</comment>
<keyword evidence="3" id="KW-1185">Reference proteome</keyword>
<feature type="transmembrane region" description="Helical" evidence="1">
    <location>
        <begin position="202"/>
        <end position="225"/>
    </location>
</feature>
<gene>
    <name evidence="2" type="ORF">N656DRAFT_563055</name>
</gene>
<accession>A0AAN6QB93</accession>
<dbReference type="InterPro" id="IPR052413">
    <property type="entry name" value="SUR7_domain"/>
</dbReference>
<dbReference type="GO" id="GO:0051285">
    <property type="term" value="C:cell cortex of cell tip"/>
    <property type="evidence" value="ECO:0007669"/>
    <property type="project" value="TreeGrafter"/>
</dbReference>
<dbReference type="PANTHER" id="PTHR28019">
    <property type="entry name" value="CELL MEMBRANE PROTEIN YLR413W-RELATED"/>
    <property type="match status" value="1"/>
</dbReference>
<protein>
    <recommendedName>
        <fullName evidence="4">SUR7 protein</fullName>
    </recommendedName>
</protein>
<organism evidence="2 3">
    <name type="scientific">Canariomyces notabilis</name>
    <dbReference type="NCBI Taxonomy" id="2074819"/>
    <lineage>
        <taxon>Eukaryota</taxon>
        <taxon>Fungi</taxon>
        <taxon>Dikarya</taxon>
        <taxon>Ascomycota</taxon>
        <taxon>Pezizomycotina</taxon>
        <taxon>Sordariomycetes</taxon>
        <taxon>Sordariomycetidae</taxon>
        <taxon>Sordariales</taxon>
        <taxon>Chaetomiaceae</taxon>
        <taxon>Canariomyces</taxon>
    </lineage>
</organism>
<dbReference type="GO" id="GO:0005886">
    <property type="term" value="C:plasma membrane"/>
    <property type="evidence" value="ECO:0007669"/>
    <property type="project" value="InterPro"/>
</dbReference>
<evidence type="ECO:0008006" key="4">
    <source>
        <dbReference type="Google" id="ProtNLM"/>
    </source>
</evidence>
<name>A0AAN6QB93_9PEZI</name>
<dbReference type="RefSeq" id="XP_064664583.1">
    <property type="nucleotide sequence ID" value="XM_064810107.1"/>
</dbReference>
<dbReference type="GeneID" id="89934231"/>
<feature type="transmembrane region" description="Helical" evidence="1">
    <location>
        <begin position="245"/>
        <end position="265"/>
    </location>
</feature>
<dbReference type="Pfam" id="PF06687">
    <property type="entry name" value="SUR7"/>
    <property type="match status" value="1"/>
</dbReference>
<dbReference type="GO" id="GO:0031505">
    <property type="term" value="P:fungal-type cell wall organization"/>
    <property type="evidence" value="ECO:0007669"/>
    <property type="project" value="TreeGrafter"/>
</dbReference>
<dbReference type="PANTHER" id="PTHR28019:SF7">
    <property type="entry name" value="SUR7 PROTEIN"/>
    <property type="match status" value="1"/>
</dbReference>
<keyword evidence="1" id="KW-0472">Membrane</keyword>
<reference evidence="2" key="1">
    <citation type="journal article" date="2023" name="Mol. Phylogenet. Evol.">
        <title>Genome-scale phylogeny and comparative genomics of the fungal order Sordariales.</title>
        <authorList>
            <person name="Hensen N."/>
            <person name="Bonometti L."/>
            <person name="Westerberg I."/>
            <person name="Brannstrom I.O."/>
            <person name="Guillou S."/>
            <person name="Cros-Aarteil S."/>
            <person name="Calhoun S."/>
            <person name="Haridas S."/>
            <person name="Kuo A."/>
            <person name="Mondo S."/>
            <person name="Pangilinan J."/>
            <person name="Riley R."/>
            <person name="LaButti K."/>
            <person name="Andreopoulos B."/>
            <person name="Lipzen A."/>
            <person name="Chen C."/>
            <person name="Yan M."/>
            <person name="Daum C."/>
            <person name="Ng V."/>
            <person name="Clum A."/>
            <person name="Steindorff A."/>
            <person name="Ohm R.A."/>
            <person name="Martin F."/>
            <person name="Silar P."/>
            <person name="Natvig D.O."/>
            <person name="Lalanne C."/>
            <person name="Gautier V."/>
            <person name="Ament-Velasquez S.L."/>
            <person name="Kruys A."/>
            <person name="Hutchinson M.I."/>
            <person name="Powell A.J."/>
            <person name="Barry K."/>
            <person name="Miller A.N."/>
            <person name="Grigoriev I.V."/>
            <person name="Debuchy R."/>
            <person name="Gladieux P."/>
            <person name="Hiltunen Thoren M."/>
            <person name="Johannesson H."/>
        </authorList>
    </citation>
    <scope>NUCLEOTIDE SEQUENCE</scope>
    <source>
        <strain evidence="2">CBS 508.74</strain>
    </source>
</reference>
<evidence type="ECO:0000256" key="1">
    <source>
        <dbReference type="SAM" id="Phobius"/>
    </source>
</evidence>
<feature type="transmembrane region" description="Helical" evidence="1">
    <location>
        <begin position="36"/>
        <end position="55"/>
    </location>
</feature>
<dbReference type="InterPro" id="IPR009571">
    <property type="entry name" value="SUR7/Rim9-like_fungi"/>
</dbReference>
<keyword evidence="1" id="KW-0812">Transmembrane</keyword>
<feature type="transmembrane region" description="Helical" evidence="1">
    <location>
        <begin position="168"/>
        <end position="190"/>
    </location>
</feature>
<dbReference type="EMBL" id="MU853387">
    <property type="protein sequence ID" value="KAK4107013.1"/>
    <property type="molecule type" value="Genomic_DNA"/>
</dbReference>